<dbReference type="EMBL" id="LGVV01000018">
    <property type="protein sequence ID" value="KNX41733.1"/>
    <property type="molecule type" value="Genomic_DNA"/>
</dbReference>
<dbReference type="Proteomes" id="UP000037046">
    <property type="component" value="Unassembled WGS sequence"/>
</dbReference>
<comment type="caution">
    <text evidence="1">The sequence shown here is derived from an EMBL/GenBank/DDBJ whole genome shotgun (WGS) entry which is preliminary data.</text>
</comment>
<reference evidence="2" key="1">
    <citation type="submission" date="2015-07" db="EMBL/GenBank/DDBJ databases">
        <title>Draft Genome Sequence of Roseovarius tolerans EL-164, a producer of N-Acylated Alanine Methyl Esters (NAMEs).</title>
        <authorList>
            <person name="Voget S."/>
            <person name="Bruns H."/>
            <person name="Wagner-Doebler I."/>
            <person name="Schulz S."/>
            <person name="Daniel R."/>
        </authorList>
    </citation>
    <scope>NUCLEOTIDE SEQUENCE [LARGE SCALE GENOMIC DNA]</scope>
    <source>
        <strain evidence="2">EL-164</strain>
    </source>
</reference>
<dbReference type="AlphaFoldDB" id="A0A0L6CW58"/>
<proteinExistence type="predicted"/>
<dbReference type="PATRIC" id="fig|74031.6.peg.1737"/>
<accession>A0A0L6CW58</accession>
<evidence type="ECO:0000313" key="1">
    <source>
        <dbReference type="EMBL" id="KNX41733.1"/>
    </source>
</evidence>
<keyword evidence="2" id="KW-1185">Reference proteome</keyword>
<gene>
    <name evidence="1" type="ORF">ROTO_17040</name>
</gene>
<organism evidence="1 2">
    <name type="scientific">Roseovarius tolerans</name>
    <dbReference type="NCBI Taxonomy" id="74031"/>
    <lineage>
        <taxon>Bacteria</taxon>
        <taxon>Pseudomonadati</taxon>
        <taxon>Pseudomonadota</taxon>
        <taxon>Alphaproteobacteria</taxon>
        <taxon>Rhodobacterales</taxon>
        <taxon>Roseobacteraceae</taxon>
        <taxon>Roseovarius</taxon>
    </lineage>
</organism>
<protein>
    <submittedName>
        <fullName evidence="1">Uncharacterized protein</fullName>
    </submittedName>
</protein>
<evidence type="ECO:0000313" key="2">
    <source>
        <dbReference type="Proteomes" id="UP000037046"/>
    </source>
</evidence>
<sequence length="60" mass="6592">MVSISDYLSVAEKHGTVAAPTRAAPISLRMMGWSPWNSASRRSWTAYYQYGGARAVDVVD</sequence>
<name>A0A0L6CW58_9RHOB</name>